<keyword evidence="1" id="KW-0694">RNA-binding</keyword>
<dbReference type="PANTHER" id="PTHR37426:SF1">
    <property type="entry name" value="RIBOSOMAL RNA LARGE SUBUNIT METHYLTRANSFERASE J"/>
    <property type="match status" value="1"/>
</dbReference>
<proteinExistence type="inferred from homology"/>
<dbReference type="GO" id="GO:0005829">
    <property type="term" value="C:cytosol"/>
    <property type="evidence" value="ECO:0007669"/>
    <property type="project" value="TreeGrafter"/>
</dbReference>
<feature type="binding site" evidence="1">
    <location>
        <position position="160"/>
    </location>
    <ligand>
        <name>S-adenosyl-L-methionine</name>
        <dbReference type="ChEBI" id="CHEBI:59789"/>
    </ligand>
</feature>
<feature type="binding site" evidence="1">
    <location>
        <begin position="139"/>
        <end position="140"/>
    </location>
    <ligand>
        <name>S-adenosyl-L-methionine</name>
        <dbReference type="ChEBI" id="CHEBI:59789"/>
    </ligand>
</feature>
<evidence type="ECO:0000313" key="2">
    <source>
        <dbReference type="EMBL" id="SFS14910.1"/>
    </source>
</evidence>
<keyword evidence="1" id="KW-0949">S-adenosyl-L-methionine</keyword>
<protein>
    <recommendedName>
        <fullName evidence="1">Ribosomal RNA large subunit methyltransferase J</fullName>
        <ecNumber evidence="1">2.1.1.266</ecNumber>
    </recommendedName>
    <alternativeName>
        <fullName evidence="1">23S rRNA (adenine(2030)-N6)-methyltransferase</fullName>
    </alternativeName>
    <alternativeName>
        <fullName evidence="1">23S rRNA m6A2030 methyltransferase</fullName>
    </alternativeName>
</protein>
<comment type="similarity">
    <text evidence="1">Belongs to the RlmJ family.</text>
</comment>
<feature type="binding site" evidence="1">
    <location>
        <position position="19"/>
    </location>
    <ligand>
        <name>S-adenosyl-L-methionine</name>
        <dbReference type="ChEBI" id="CHEBI:59789"/>
    </ligand>
</feature>
<comment type="subunit">
    <text evidence="1">Monomer.</text>
</comment>
<feature type="binding site" evidence="1">
    <location>
        <position position="42"/>
    </location>
    <ligand>
        <name>S-adenosyl-L-methionine</name>
        <dbReference type="ChEBI" id="CHEBI:59789"/>
    </ligand>
</feature>
<dbReference type="Pfam" id="PF04378">
    <property type="entry name" value="RsmJ"/>
    <property type="match status" value="1"/>
</dbReference>
<organism evidence="2 3">
    <name type="scientific">Yoonia litorea</name>
    <dbReference type="NCBI Taxonomy" id="1123755"/>
    <lineage>
        <taxon>Bacteria</taxon>
        <taxon>Pseudomonadati</taxon>
        <taxon>Pseudomonadota</taxon>
        <taxon>Alphaproteobacteria</taxon>
        <taxon>Rhodobacterales</taxon>
        <taxon>Paracoccaceae</taxon>
        <taxon>Yoonia</taxon>
    </lineage>
</organism>
<dbReference type="Proteomes" id="UP000198926">
    <property type="component" value="Unassembled WGS sequence"/>
</dbReference>
<dbReference type="InterPro" id="IPR007473">
    <property type="entry name" value="RlmJ"/>
</dbReference>
<dbReference type="GO" id="GO:0036307">
    <property type="term" value="F:23S rRNA (adenine(2030)-N(6))-methyltransferase activity"/>
    <property type="evidence" value="ECO:0007669"/>
    <property type="project" value="UniProtKB-UniRule"/>
</dbReference>
<dbReference type="GO" id="GO:0070475">
    <property type="term" value="P:rRNA base methylation"/>
    <property type="evidence" value="ECO:0007669"/>
    <property type="project" value="UniProtKB-UniRule"/>
</dbReference>
<dbReference type="SUPFAM" id="SSF53335">
    <property type="entry name" value="S-adenosyl-L-methionine-dependent methyltransferases"/>
    <property type="match status" value="1"/>
</dbReference>
<dbReference type="STRING" id="1123755.SAMN05444714_1773"/>
<name>A0A1I6MGQ6_9RHOB</name>
<evidence type="ECO:0000313" key="3">
    <source>
        <dbReference type="Proteomes" id="UP000198926"/>
    </source>
</evidence>
<dbReference type="AlphaFoldDB" id="A0A1I6MGQ6"/>
<reference evidence="2 3" key="1">
    <citation type="submission" date="2016-10" db="EMBL/GenBank/DDBJ databases">
        <authorList>
            <person name="de Groot N.N."/>
        </authorList>
    </citation>
    <scope>NUCLEOTIDE SEQUENCE [LARGE SCALE GENOMIC DNA]</scope>
    <source>
        <strain evidence="2 3">DSM 29433</strain>
    </source>
</reference>
<dbReference type="OrthoDB" id="9791274at2"/>
<dbReference type="Gene3D" id="3.40.50.150">
    <property type="entry name" value="Vaccinia Virus protein VP39"/>
    <property type="match status" value="1"/>
</dbReference>
<keyword evidence="3" id="KW-1185">Reference proteome</keyword>
<feature type="site" description="Interaction with substrate rRNA" evidence="1">
    <location>
        <position position="4"/>
    </location>
</feature>
<dbReference type="HAMAP" id="MF_00934">
    <property type="entry name" value="23SrRNA_methyltr_J"/>
    <property type="match status" value="1"/>
</dbReference>
<feature type="active site" description="Proton acceptor" evidence="1">
    <location>
        <position position="160"/>
    </location>
</feature>
<keyword evidence="1 2" id="KW-0489">Methyltransferase</keyword>
<dbReference type="GO" id="GO:0003723">
    <property type="term" value="F:RNA binding"/>
    <property type="evidence" value="ECO:0007669"/>
    <property type="project" value="UniProtKB-UniRule"/>
</dbReference>
<dbReference type="EC" id="2.1.1.266" evidence="1"/>
<dbReference type="InterPro" id="IPR029063">
    <property type="entry name" value="SAM-dependent_MTases_sf"/>
</dbReference>
<keyword evidence="1" id="KW-0698">rRNA processing</keyword>
<comment type="catalytic activity">
    <reaction evidence="1">
        <text>adenosine(2030) in 23S rRNA + S-adenosyl-L-methionine = N(6)-methyladenosine(2030) in 23S rRNA + S-adenosyl-L-homocysteine + H(+)</text>
        <dbReference type="Rhea" id="RHEA:43736"/>
        <dbReference type="Rhea" id="RHEA-COMP:10668"/>
        <dbReference type="Rhea" id="RHEA-COMP:10669"/>
        <dbReference type="ChEBI" id="CHEBI:15378"/>
        <dbReference type="ChEBI" id="CHEBI:57856"/>
        <dbReference type="ChEBI" id="CHEBI:59789"/>
        <dbReference type="ChEBI" id="CHEBI:74411"/>
        <dbReference type="ChEBI" id="CHEBI:74449"/>
        <dbReference type="EC" id="2.1.1.266"/>
    </reaction>
</comment>
<dbReference type="PANTHER" id="PTHR37426">
    <property type="entry name" value="RIBOSOMAL RNA LARGE SUBUNIT METHYLTRANSFERASE J"/>
    <property type="match status" value="1"/>
</dbReference>
<evidence type="ECO:0000256" key="1">
    <source>
        <dbReference type="HAMAP-Rule" id="MF_00934"/>
    </source>
</evidence>
<gene>
    <name evidence="1" type="primary">rlmJ</name>
    <name evidence="2" type="ORF">SAMN05444714_1773</name>
</gene>
<feature type="binding site" evidence="1">
    <location>
        <position position="115"/>
    </location>
    <ligand>
        <name>S-adenosyl-L-methionine</name>
        <dbReference type="ChEBI" id="CHEBI:59789"/>
    </ligand>
</feature>
<sequence>MLSYQHIYHAGNLADVHKHALLAWVLAYMTRKDKPLSYIETHAGRGLYDLQDAAARKTGEATQGIGAVGDWFHDDHPYARALARIRAKHGPDAYPGSPAIAGELLRAIDDIHLAELHPQEYAALSANMSAYGGVFRQQDGFAATLSLCPPEPRRGLLLIDPSFEVKSDYQTIPKFIAQIHRKWNVGVIMLWYPILGDKRHISMTKALAQTIPAGTVHEVSFPPARKGHGMIGSGLWLLNAPYGFEEEATKLSAHFAALNRDPM</sequence>
<dbReference type="EMBL" id="FOZM01000001">
    <property type="protein sequence ID" value="SFS14910.1"/>
    <property type="molecule type" value="Genomic_DNA"/>
</dbReference>
<dbReference type="RefSeq" id="WP_090206566.1">
    <property type="nucleotide sequence ID" value="NZ_FOZM01000001.1"/>
</dbReference>
<comment type="function">
    <text evidence="1">Specifically methylates the adenine in position 2030 of 23S rRNA.</text>
</comment>
<accession>A0A1I6MGQ6</accession>
<feature type="binding site" evidence="1">
    <location>
        <position position="97"/>
    </location>
    <ligand>
        <name>S-adenosyl-L-methionine</name>
        <dbReference type="ChEBI" id="CHEBI:59789"/>
    </ligand>
</feature>
<keyword evidence="1 2" id="KW-0808">Transferase</keyword>